<accession>A0A833PFZ3</accession>
<sequence>MRHDFNKPSYVTSNEEITHKNRLPIYMLILVGLFLVSLLVYMAADWL</sequence>
<organism evidence="2 3">
    <name type="scientific">Acinetobacter bereziniae</name>
    <name type="common">Acinetobacter genomosp. 10</name>
    <dbReference type="NCBI Taxonomy" id="106648"/>
    <lineage>
        <taxon>Bacteria</taxon>
        <taxon>Pseudomonadati</taxon>
        <taxon>Pseudomonadota</taxon>
        <taxon>Gammaproteobacteria</taxon>
        <taxon>Moraxellales</taxon>
        <taxon>Moraxellaceae</taxon>
        <taxon>Acinetobacter</taxon>
    </lineage>
</organism>
<gene>
    <name evidence="2" type="ORF">GAK29_02316</name>
</gene>
<dbReference type="AlphaFoldDB" id="A0A833PFZ3"/>
<proteinExistence type="predicted"/>
<dbReference type="Proteomes" id="UP000490535">
    <property type="component" value="Unassembled WGS sequence"/>
</dbReference>
<keyword evidence="1" id="KW-0812">Transmembrane</keyword>
<keyword evidence="1" id="KW-1133">Transmembrane helix</keyword>
<keyword evidence="1" id="KW-0472">Membrane</keyword>
<dbReference type="EMBL" id="WNDP01000052">
    <property type="protein sequence ID" value="KAF1024820.1"/>
    <property type="molecule type" value="Genomic_DNA"/>
</dbReference>
<name>A0A833PFZ3_ACIBZ</name>
<feature type="transmembrane region" description="Helical" evidence="1">
    <location>
        <begin position="23"/>
        <end position="44"/>
    </location>
</feature>
<reference evidence="3" key="1">
    <citation type="journal article" date="2020" name="MBio">
        <title>Horizontal gene transfer to a defensive symbiont with a reduced genome amongst a multipartite beetle microbiome.</title>
        <authorList>
            <person name="Waterworth S.C."/>
            <person name="Florez L.V."/>
            <person name="Rees E.R."/>
            <person name="Hertweck C."/>
            <person name="Kaltenpoth M."/>
            <person name="Kwan J.C."/>
        </authorList>
    </citation>
    <scope>NUCLEOTIDE SEQUENCE [LARGE SCALE GENOMIC DNA]</scope>
</reference>
<comment type="caution">
    <text evidence="2">The sequence shown here is derived from an EMBL/GenBank/DDBJ whole genome shotgun (WGS) entry which is preliminary data.</text>
</comment>
<evidence type="ECO:0000313" key="3">
    <source>
        <dbReference type="Proteomes" id="UP000490535"/>
    </source>
</evidence>
<evidence type="ECO:0000313" key="2">
    <source>
        <dbReference type="EMBL" id="KAF1024820.1"/>
    </source>
</evidence>
<evidence type="ECO:0000256" key="1">
    <source>
        <dbReference type="SAM" id="Phobius"/>
    </source>
</evidence>
<protein>
    <submittedName>
        <fullName evidence="2">Uncharacterized protein</fullName>
    </submittedName>
</protein>